<sequence length="344" mass="38980">MQSRGSGACWAASLQLHILLCYCCCLSFTLALAGPRTQLPVPQNQRIHLYNLEQVLSWDPVPISNLKSPVLYSVEYHYTTNNWMKETHCTRIAEPVCNFTAANQPHFQPHFNVTLRVRAERGALVSDWVVMPWFQQYLNATIGPPLDVVVTPLNDSLGIRFKPPFNVDSGKFKYYVHYWKDEGKPMVQGPFPDSAIHLKDFDSPGNYCLQVQAELTANYVKPPRRGLLSPISCHKIYAKALTKVQQTLIIISVFFTSLFFLVLGCYFVAQKFQGPIKHVFQSPPGIPPQIKEYLSDPDEPILEALDKKSSPEDRWDSLSVVISCPEEDQTIQCHLSTIIQITPN</sequence>
<reference evidence="5" key="2">
    <citation type="submission" date="2025-08" db="UniProtKB">
        <authorList>
            <consortium name="Ensembl"/>
        </authorList>
    </citation>
    <scope>IDENTIFICATION</scope>
</reference>
<keyword evidence="2" id="KW-0732">Signal</keyword>
<dbReference type="CTD" id="3460"/>
<keyword evidence="1" id="KW-0812">Transmembrane</keyword>
<evidence type="ECO:0000256" key="2">
    <source>
        <dbReference type="SAM" id="SignalP"/>
    </source>
</evidence>
<evidence type="ECO:0000259" key="4">
    <source>
        <dbReference type="Pfam" id="PF09294"/>
    </source>
</evidence>
<dbReference type="InParanoid" id="F6V1Z4"/>
<dbReference type="InterPro" id="IPR013783">
    <property type="entry name" value="Ig-like_fold"/>
</dbReference>
<dbReference type="Proteomes" id="UP000002280">
    <property type="component" value="Chromosome 4"/>
</dbReference>
<accession>F6V1Z4</accession>
<feature type="domain" description="Interferon/interleukin receptor" evidence="4">
    <location>
        <begin position="141"/>
        <end position="235"/>
    </location>
</feature>
<name>F6V1Z4_MONDO</name>
<dbReference type="Ensembl" id="ENSMODT00000026811.4">
    <property type="protein sequence ID" value="ENSMODP00000026342.3"/>
    <property type="gene ID" value="ENSMODG00000021066.4"/>
</dbReference>
<dbReference type="SUPFAM" id="SSF49265">
    <property type="entry name" value="Fibronectin type III"/>
    <property type="match status" value="2"/>
</dbReference>
<evidence type="ECO:0000313" key="5">
    <source>
        <dbReference type="Ensembl" id="ENSMODP00000026342.3"/>
    </source>
</evidence>
<reference evidence="5" key="3">
    <citation type="submission" date="2025-09" db="UniProtKB">
        <authorList>
            <consortium name="Ensembl"/>
        </authorList>
    </citation>
    <scope>IDENTIFICATION</scope>
</reference>
<organism evidence="5 6">
    <name type="scientific">Monodelphis domestica</name>
    <name type="common">Gray short-tailed opossum</name>
    <dbReference type="NCBI Taxonomy" id="13616"/>
    <lineage>
        <taxon>Eukaryota</taxon>
        <taxon>Metazoa</taxon>
        <taxon>Chordata</taxon>
        <taxon>Craniata</taxon>
        <taxon>Vertebrata</taxon>
        <taxon>Euteleostomi</taxon>
        <taxon>Mammalia</taxon>
        <taxon>Metatheria</taxon>
        <taxon>Didelphimorphia</taxon>
        <taxon>Didelphidae</taxon>
        <taxon>Monodelphis</taxon>
    </lineage>
</organism>
<reference evidence="5 6" key="1">
    <citation type="journal article" date="2007" name="Nature">
        <title>Genome of the marsupial Monodelphis domestica reveals innovation in non-coding sequences.</title>
        <authorList>
            <person name="Mikkelsen T.S."/>
            <person name="Wakefield M.J."/>
            <person name="Aken B."/>
            <person name="Amemiya C.T."/>
            <person name="Chang J.L."/>
            <person name="Duke S."/>
            <person name="Garber M."/>
            <person name="Gentles A.J."/>
            <person name="Goodstadt L."/>
            <person name="Heger A."/>
            <person name="Jurka J."/>
            <person name="Kamal M."/>
            <person name="Mauceli E."/>
            <person name="Searle S.M."/>
            <person name="Sharpe T."/>
            <person name="Baker M.L."/>
            <person name="Batzer M.A."/>
            <person name="Benos P.V."/>
            <person name="Belov K."/>
            <person name="Clamp M."/>
            <person name="Cook A."/>
            <person name="Cuff J."/>
            <person name="Das R."/>
            <person name="Davidow L."/>
            <person name="Deakin J.E."/>
            <person name="Fazzari M.J."/>
            <person name="Glass J.L."/>
            <person name="Grabherr M."/>
            <person name="Greally J.M."/>
            <person name="Gu W."/>
            <person name="Hore T.A."/>
            <person name="Huttley G.A."/>
            <person name="Kleber M."/>
            <person name="Jirtle R.L."/>
            <person name="Koina E."/>
            <person name="Lee J.T."/>
            <person name="Mahony S."/>
            <person name="Marra M.A."/>
            <person name="Miller R.D."/>
            <person name="Nicholls R.D."/>
            <person name="Oda M."/>
            <person name="Papenfuss A.T."/>
            <person name="Parra Z.E."/>
            <person name="Pollock D.D."/>
            <person name="Ray D.A."/>
            <person name="Schein J.E."/>
            <person name="Speed T.P."/>
            <person name="Thompson K."/>
            <person name="VandeBerg J.L."/>
            <person name="Wade C.M."/>
            <person name="Walker J.A."/>
            <person name="Waters P.D."/>
            <person name="Webber C."/>
            <person name="Weidman J.R."/>
            <person name="Xie X."/>
            <person name="Zody M.C."/>
            <person name="Baldwin J."/>
            <person name="Abdouelleil A."/>
            <person name="Abdulkadir J."/>
            <person name="Abebe A."/>
            <person name="Abera B."/>
            <person name="Abreu J."/>
            <person name="Acer S.C."/>
            <person name="Aftuck L."/>
            <person name="Alexander A."/>
            <person name="An P."/>
            <person name="Anderson E."/>
            <person name="Anderson S."/>
            <person name="Arachi H."/>
            <person name="Azer M."/>
            <person name="Bachantsang P."/>
            <person name="Barry A."/>
            <person name="Bayul T."/>
            <person name="Berlin A."/>
            <person name="Bessette D."/>
            <person name="Bloom T."/>
            <person name="Bloom T."/>
            <person name="Boguslavskiy L."/>
            <person name="Bonnet C."/>
            <person name="Boukhgalter B."/>
            <person name="Bourzgui I."/>
            <person name="Brown A."/>
            <person name="Cahill P."/>
            <person name="Channer S."/>
            <person name="Cheshatsang Y."/>
            <person name="Chuda L."/>
            <person name="Citroen M."/>
            <person name="Collymore A."/>
            <person name="Cooke P."/>
            <person name="Costello M."/>
            <person name="D'Aco K."/>
            <person name="Daza R."/>
            <person name="De Haan G."/>
            <person name="DeGray S."/>
            <person name="DeMaso C."/>
            <person name="Dhargay N."/>
            <person name="Dooley K."/>
            <person name="Dooley E."/>
            <person name="Doricent M."/>
            <person name="Dorje P."/>
            <person name="Dorjee K."/>
            <person name="Dupes A."/>
            <person name="Elong R."/>
            <person name="Falk J."/>
            <person name="Farina A."/>
            <person name="Faro S."/>
            <person name="Ferguson D."/>
            <person name="Fisher S."/>
            <person name="Foley C.D."/>
            <person name="Franke A."/>
            <person name="Friedrich D."/>
            <person name="Gadbois L."/>
            <person name="Gearin G."/>
            <person name="Gearin C.R."/>
            <person name="Giannoukos G."/>
            <person name="Goode T."/>
            <person name="Graham J."/>
            <person name="Grandbois E."/>
            <person name="Grewal S."/>
            <person name="Gyaltsen K."/>
            <person name="Hafez N."/>
            <person name="Hagos B."/>
            <person name="Hall J."/>
            <person name="Henson C."/>
            <person name="Hollinger A."/>
            <person name="Honan T."/>
            <person name="Huard M.D."/>
            <person name="Hughes L."/>
            <person name="Hurhula B."/>
            <person name="Husby M.E."/>
            <person name="Kamat A."/>
            <person name="Kanga B."/>
            <person name="Kashin S."/>
            <person name="Khazanovich D."/>
            <person name="Kisner P."/>
            <person name="Lance K."/>
            <person name="Lara M."/>
            <person name="Lee W."/>
            <person name="Lennon N."/>
            <person name="Letendre F."/>
            <person name="LeVine R."/>
            <person name="Lipovsky A."/>
            <person name="Liu X."/>
            <person name="Liu J."/>
            <person name="Liu S."/>
            <person name="Lokyitsang T."/>
            <person name="Lokyitsang Y."/>
            <person name="Lubonja R."/>
            <person name="Lui A."/>
            <person name="MacDonald P."/>
            <person name="Magnisalis V."/>
            <person name="Maru K."/>
            <person name="Matthews C."/>
            <person name="McCusker W."/>
            <person name="McDonough S."/>
            <person name="Mehta T."/>
            <person name="Meldrim J."/>
            <person name="Meneus L."/>
            <person name="Mihai O."/>
            <person name="Mihalev A."/>
            <person name="Mihova T."/>
            <person name="Mittelman R."/>
            <person name="Mlenga V."/>
            <person name="Montmayeur A."/>
            <person name="Mulrain L."/>
            <person name="Navidi A."/>
            <person name="Naylor J."/>
            <person name="Negash T."/>
            <person name="Nguyen T."/>
            <person name="Nguyen N."/>
            <person name="Nicol R."/>
            <person name="Norbu C."/>
            <person name="Norbu N."/>
            <person name="Novod N."/>
            <person name="O'Neill B."/>
            <person name="Osman S."/>
            <person name="Markiewicz E."/>
            <person name="Oyono O.L."/>
            <person name="Patti C."/>
            <person name="Phunkhang P."/>
            <person name="Pierre F."/>
            <person name="Priest M."/>
            <person name="Raghuraman S."/>
            <person name="Rege F."/>
            <person name="Reyes R."/>
            <person name="Rise C."/>
            <person name="Rogov P."/>
            <person name="Ross K."/>
            <person name="Ryan E."/>
            <person name="Settipalli S."/>
            <person name="Shea T."/>
            <person name="Sherpa N."/>
            <person name="Shi L."/>
            <person name="Shih D."/>
            <person name="Sparrow T."/>
            <person name="Spaulding J."/>
            <person name="Stalker J."/>
            <person name="Stange-Thomann N."/>
            <person name="Stavropoulos S."/>
            <person name="Stone C."/>
            <person name="Strader C."/>
            <person name="Tesfaye S."/>
            <person name="Thomson T."/>
            <person name="Thoulutsang Y."/>
            <person name="Thoulutsang D."/>
            <person name="Topham K."/>
            <person name="Topping I."/>
            <person name="Tsamla T."/>
            <person name="Vassiliev H."/>
            <person name="Vo A."/>
            <person name="Wangchuk T."/>
            <person name="Wangdi T."/>
            <person name="Weiand M."/>
            <person name="Wilkinson J."/>
            <person name="Wilson A."/>
            <person name="Yadav S."/>
            <person name="Young G."/>
            <person name="Yu Q."/>
            <person name="Zembek L."/>
            <person name="Zhong D."/>
            <person name="Zimmer A."/>
            <person name="Zwirko Z."/>
            <person name="Jaffe D.B."/>
            <person name="Alvarez P."/>
            <person name="Brockman W."/>
            <person name="Butler J."/>
            <person name="Chin C."/>
            <person name="Gnerre S."/>
            <person name="MacCallum I."/>
            <person name="Graves J.A."/>
            <person name="Ponting C.P."/>
            <person name="Breen M."/>
            <person name="Samollow P.B."/>
            <person name="Lander E.S."/>
            <person name="Lindblad-Toh K."/>
        </authorList>
    </citation>
    <scope>NUCLEOTIDE SEQUENCE [LARGE SCALE GENOMIC DNA]</scope>
</reference>
<evidence type="ECO:0000256" key="1">
    <source>
        <dbReference type="SAM" id="Phobius"/>
    </source>
</evidence>
<protein>
    <submittedName>
        <fullName evidence="5">Interferon gamma receptor 2</fullName>
    </submittedName>
</protein>
<dbReference type="GO" id="GO:0019221">
    <property type="term" value="P:cytokine-mediated signaling pathway"/>
    <property type="evidence" value="ECO:0000318"/>
    <property type="project" value="GO_Central"/>
</dbReference>
<feature type="chain" id="PRO_5003343529" evidence="2">
    <location>
        <begin position="32"/>
        <end position="344"/>
    </location>
</feature>
<dbReference type="AlphaFoldDB" id="F6V1Z4"/>
<dbReference type="FunCoup" id="F6V1Z4">
    <property type="interactions" value="351"/>
</dbReference>
<dbReference type="PANTHER" id="PTHR20859:SF46">
    <property type="entry name" value="INTERFERON GAMMA RECEPTOR 2"/>
    <property type="match status" value="1"/>
</dbReference>
<keyword evidence="6" id="KW-1185">Reference proteome</keyword>
<dbReference type="STRING" id="13616.ENSMODP00000026342"/>
<dbReference type="HOGENOM" id="CLU_078120_0_0_1"/>
<evidence type="ECO:0000259" key="3">
    <source>
        <dbReference type="Pfam" id="PF01108"/>
    </source>
</evidence>
<dbReference type="GO" id="GO:0005886">
    <property type="term" value="C:plasma membrane"/>
    <property type="evidence" value="ECO:0000318"/>
    <property type="project" value="GO_Central"/>
</dbReference>
<dbReference type="GeneTree" id="ENSGT00940000160503"/>
<dbReference type="Pfam" id="PF09294">
    <property type="entry name" value="Interfer-bind"/>
    <property type="match status" value="1"/>
</dbReference>
<keyword evidence="1" id="KW-1133">Transmembrane helix</keyword>
<feature type="signal peptide" evidence="2">
    <location>
        <begin position="1"/>
        <end position="31"/>
    </location>
</feature>
<dbReference type="InterPro" id="IPR050650">
    <property type="entry name" value="Type-II_Cytokine-TF_Rcpt"/>
</dbReference>
<dbReference type="Pfam" id="PF01108">
    <property type="entry name" value="Tissue_fac"/>
    <property type="match status" value="1"/>
</dbReference>
<dbReference type="Bgee" id="ENSMODG00000021066">
    <property type="expression patterns" value="Expressed in extraembryonic membrane and 20 other cell types or tissues"/>
</dbReference>
<dbReference type="PANTHER" id="PTHR20859">
    <property type="entry name" value="INTERFERON/INTERLEUKIN RECEPTOR"/>
    <property type="match status" value="1"/>
</dbReference>
<keyword evidence="1" id="KW-0472">Membrane</keyword>
<feature type="transmembrane region" description="Helical" evidence="1">
    <location>
        <begin position="248"/>
        <end position="269"/>
    </location>
</feature>
<dbReference type="Gene3D" id="2.60.40.10">
    <property type="entry name" value="Immunoglobulins"/>
    <property type="match status" value="2"/>
</dbReference>
<feature type="domain" description="Fibronectin type-III" evidence="3">
    <location>
        <begin position="20"/>
        <end position="128"/>
    </location>
</feature>
<dbReference type="OrthoDB" id="9932619at2759"/>
<dbReference type="InterPro" id="IPR036116">
    <property type="entry name" value="FN3_sf"/>
</dbReference>
<dbReference type="KEGG" id="mdo:103106298"/>
<dbReference type="InterPro" id="IPR003961">
    <property type="entry name" value="FN3_dom"/>
</dbReference>
<proteinExistence type="predicted"/>
<dbReference type="CDD" id="cd00063">
    <property type="entry name" value="FN3"/>
    <property type="match status" value="1"/>
</dbReference>
<dbReference type="InterPro" id="IPR015373">
    <property type="entry name" value="Interferon/interleukin_rcp_dom"/>
</dbReference>
<dbReference type="eggNOG" id="ENOG502S6E7">
    <property type="taxonomic scope" value="Eukaryota"/>
</dbReference>
<dbReference type="OMA" id="WATVPWF"/>
<dbReference type="GO" id="GO:0004896">
    <property type="term" value="F:cytokine receptor activity"/>
    <property type="evidence" value="ECO:0000318"/>
    <property type="project" value="GO_Central"/>
</dbReference>
<evidence type="ECO:0000313" key="6">
    <source>
        <dbReference type="Proteomes" id="UP000002280"/>
    </source>
</evidence>
<dbReference type="GeneID" id="103106298"/>
<dbReference type="FunFam" id="2.60.40.10:FF:000957">
    <property type="entry name" value="Interferon gamma receptor 2"/>
    <property type="match status" value="1"/>
</dbReference>